<sequence>LQALIHSMVRFVSYCWPGHSLVVKADLGILFVYYGILDDWCKDNLTEGMQDFSKDMIDGSEQKNTWWQAVNKHLLSFLEHYGSFCSLNIFRGTLDFYQGCWIEQHDFQGFSGSHNYPDFLRRLNGFGPIIGASLFPTEKFDETNNIPSIASVISEIEQWELYVNDLLSFYKEHFGTDKQEQANFVSNYAHCAGITVQESLSIVLDKITSSNNALVGLLPNVDPKMKRAVDDFMFGYAAFHFTDARYHISKLVERAENLGLEGAQELRRFYEIARAGSDRGPTRWAFPSLQDMIENHHK</sequence>
<feature type="non-terminal residue" evidence="3">
    <location>
        <position position="298"/>
    </location>
</feature>
<keyword evidence="4" id="KW-1185">Reference proteome</keyword>
<protein>
    <submittedName>
        <fullName evidence="3">Terpenoid synthase</fullName>
    </submittedName>
</protein>
<gene>
    <name evidence="3" type="ORF">KCU98_g9750</name>
</gene>
<evidence type="ECO:0000313" key="4">
    <source>
        <dbReference type="Proteomes" id="UP000729357"/>
    </source>
</evidence>
<dbReference type="EMBL" id="JAHFXS010001367">
    <property type="protein sequence ID" value="KAG9977925.1"/>
    <property type="molecule type" value="Genomic_DNA"/>
</dbReference>
<evidence type="ECO:0000256" key="1">
    <source>
        <dbReference type="ARBA" id="ARBA00007946"/>
    </source>
</evidence>
<evidence type="ECO:0000313" key="3">
    <source>
        <dbReference type="EMBL" id="KAG9977925.1"/>
    </source>
</evidence>
<accession>A0A9P8JRP2</accession>
<dbReference type="GO" id="GO:0016838">
    <property type="term" value="F:carbon-oxygen lyase activity, acting on phosphates"/>
    <property type="evidence" value="ECO:0007669"/>
    <property type="project" value="InterPro"/>
</dbReference>
<comment type="caution">
    <text evidence="3">The sequence shown here is derived from an EMBL/GenBank/DDBJ whole genome shotgun (WGS) entry which is preliminary data.</text>
</comment>
<reference evidence="3" key="2">
    <citation type="submission" date="2021-08" db="EMBL/GenBank/DDBJ databases">
        <authorList>
            <person name="Gostincar C."/>
            <person name="Sun X."/>
            <person name="Song Z."/>
            <person name="Gunde-Cimerman N."/>
        </authorList>
    </citation>
    <scope>NUCLEOTIDE SEQUENCE</scope>
    <source>
        <strain evidence="3">EXF-9298</strain>
    </source>
</reference>
<feature type="non-terminal residue" evidence="3">
    <location>
        <position position="1"/>
    </location>
</feature>
<dbReference type="Proteomes" id="UP000729357">
    <property type="component" value="Unassembled WGS sequence"/>
</dbReference>
<comment type="similarity">
    <text evidence="1">Belongs to the trichodiene synthase family.</text>
</comment>
<dbReference type="AlphaFoldDB" id="A0A9P8JRP2"/>
<dbReference type="InterPro" id="IPR008949">
    <property type="entry name" value="Isoprenoid_synthase_dom_sf"/>
</dbReference>
<dbReference type="InterPro" id="IPR024652">
    <property type="entry name" value="Trichodiene_synth"/>
</dbReference>
<name>A0A9P8JRP2_AURME</name>
<dbReference type="Gene3D" id="1.10.600.10">
    <property type="entry name" value="Farnesyl Diphosphate Synthase"/>
    <property type="match status" value="1"/>
</dbReference>
<reference evidence="3" key="1">
    <citation type="journal article" date="2021" name="J Fungi (Basel)">
        <title>Virulence traits and population genomics of the black yeast Aureobasidium melanogenum.</title>
        <authorList>
            <person name="Cernosa A."/>
            <person name="Sun X."/>
            <person name="Gostincar C."/>
            <person name="Fang C."/>
            <person name="Gunde-Cimerman N."/>
            <person name="Song Z."/>
        </authorList>
    </citation>
    <scope>NUCLEOTIDE SEQUENCE</scope>
    <source>
        <strain evidence="3">EXF-9298</strain>
    </source>
</reference>
<keyword evidence="2" id="KW-0456">Lyase</keyword>
<proteinExistence type="inferred from homology"/>
<organism evidence="3 4">
    <name type="scientific">Aureobasidium melanogenum</name>
    <name type="common">Aureobasidium pullulans var. melanogenum</name>
    <dbReference type="NCBI Taxonomy" id="46634"/>
    <lineage>
        <taxon>Eukaryota</taxon>
        <taxon>Fungi</taxon>
        <taxon>Dikarya</taxon>
        <taxon>Ascomycota</taxon>
        <taxon>Pezizomycotina</taxon>
        <taxon>Dothideomycetes</taxon>
        <taxon>Dothideomycetidae</taxon>
        <taxon>Dothideales</taxon>
        <taxon>Saccotheciaceae</taxon>
        <taxon>Aureobasidium</taxon>
    </lineage>
</organism>
<dbReference type="Pfam" id="PF06330">
    <property type="entry name" value="TRI5"/>
    <property type="match status" value="1"/>
</dbReference>
<evidence type="ECO:0000256" key="2">
    <source>
        <dbReference type="ARBA" id="ARBA00023239"/>
    </source>
</evidence>
<dbReference type="SUPFAM" id="SSF48576">
    <property type="entry name" value="Terpenoid synthases"/>
    <property type="match status" value="1"/>
</dbReference>